<feature type="compositionally biased region" description="Basic and acidic residues" evidence="2">
    <location>
        <begin position="573"/>
        <end position="589"/>
    </location>
</feature>
<keyword evidence="1" id="KW-0677">Repeat</keyword>
<dbReference type="InterPro" id="IPR011990">
    <property type="entry name" value="TPR-like_helical_dom_sf"/>
</dbReference>
<dbReference type="Proteomes" id="UP000298138">
    <property type="component" value="Unassembled WGS sequence"/>
</dbReference>
<dbReference type="PANTHER" id="PTHR46430:SF1">
    <property type="entry name" value="CHITIN SYNTHASE REGULATOR SKT5-RELATED"/>
    <property type="match status" value="1"/>
</dbReference>
<feature type="compositionally biased region" description="Polar residues" evidence="2">
    <location>
        <begin position="32"/>
        <end position="44"/>
    </location>
</feature>
<evidence type="ECO:0000256" key="2">
    <source>
        <dbReference type="SAM" id="MobiDB-lite"/>
    </source>
</evidence>
<dbReference type="Gene3D" id="1.25.40.10">
    <property type="entry name" value="Tetratricopeptide repeat domain"/>
    <property type="match status" value="1"/>
</dbReference>
<dbReference type="PANTHER" id="PTHR46430">
    <property type="entry name" value="PROTEIN SKT5-RELATED"/>
    <property type="match status" value="1"/>
</dbReference>
<keyword evidence="4" id="KW-1185">Reference proteome</keyword>
<feature type="compositionally biased region" description="Low complexity" evidence="2">
    <location>
        <begin position="77"/>
        <end position="89"/>
    </location>
</feature>
<reference evidence="3 4" key="1">
    <citation type="submission" date="2019-04" db="EMBL/GenBank/DDBJ databases">
        <title>Comparative genomics and transcriptomics to analyze fruiting body development in filamentous ascomycetes.</title>
        <authorList>
            <consortium name="DOE Joint Genome Institute"/>
            <person name="Lutkenhaus R."/>
            <person name="Traeger S."/>
            <person name="Breuer J."/>
            <person name="Kuo A."/>
            <person name="Lipzen A."/>
            <person name="Pangilinan J."/>
            <person name="Dilworth D."/>
            <person name="Sandor L."/>
            <person name="Poggeler S."/>
            <person name="Barry K."/>
            <person name="Grigoriev I.V."/>
            <person name="Nowrousian M."/>
        </authorList>
    </citation>
    <scope>NUCLEOTIDE SEQUENCE [LARGE SCALE GENOMIC DNA]</scope>
    <source>
        <strain evidence="3 4">CBS 389.68</strain>
    </source>
</reference>
<dbReference type="OrthoDB" id="272077at2759"/>
<feature type="compositionally biased region" description="Basic and acidic residues" evidence="2">
    <location>
        <begin position="223"/>
        <end position="244"/>
    </location>
</feature>
<feature type="compositionally biased region" description="Polar residues" evidence="2">
    <location>
        <begin position="111"/>
        <end position="120"/>
    </location>
</feature>
<feature type="region of interest" description="Disordered" evidence="2">
    <location>
        <begin position="538"/>
        <end position="589"/>
    </location>
</feature>
<feature type="compositionally biased region" description="Low complexity" evidence="2">
    <location>
        <begin position="12"/>
        <end position="23"/>
    </location>
</feature>
<dbReference type="AlphaFoldDB" id="A0A4V3SHI2"/>
<dbReference type="InterPro" id="IPR006597">
    <property type="entry name" value="Sel1-like"/>
</dbReference>
<evidence type="ECO:0000256" key="1">
    <source>
        <dbReference type="ARBA" id="ARBA00022737"/>
    </source>
</evidence>
<dbReference type="SMART" id="SM00671">
    <property type="entry name" value="SEL1"/>
    <property type="match status" value="7"/>
</dbReference>
<dbReference type="FunCoup" id="A0A4V3SHI2">
    <property type="interactions" value="68"/>
</dbReference>
<dbReference type="InterPro" id="IPR051726">
    <property type="entry name" value="Chitin_Synth_Reg"/>
</dbReference>
<protein>
    <submittedName>
        <fullName evidence="3">HCP-like protein</fullName>
    </submittedName>
</protein>
<dbReference type="STRING" id="341454.A0A4V3SHI2"/>
<proteinExistence type="predicted"/>
<dbReference type="InParanoid" id="A0A4V3SHI2"/>
<evidence type="ECO:0000313" key="4">
    <source>
        <dbReference type="Proteomes" id="UP000298138"/>
    </source>
</evidence>
<dbReference type="Pfam" id="PF08238">
    <property type="entry name" value="Sel1"/>
    <property type="match status" value="7"/>
</dbReference>
<organism evidence="3 4">
    <name type="scientific">Ascodesmis nigricans</name>
    <dbReference type="NCBI Taxonomy" id="341454"/>
    <lineage>
        <taxon>Eukaryota</taxon>
        <taxon>Fungi</taxon>
        <taxon>Dikarya</taxon>
        <taxon>Ascomycota</taxon>
        <taxon>Pezizomycotina</taxon>
        <taxon>Pezizomycetes</taxon>
        <taxon>Pezizales</taxon>
        <taxon>Ascodesmidaceae</taxon>
        <taxon>Ascodesmis</taxon>
    </lineage>
</organism>
<evidence type="ECO:0000313" key="3">
    <source>
        <dbReference type="EMBL" id="TGZ76374.1"/>
    </source>
</evidence>
<feature type="region of interest" description="Disordered" evidence="2">
    <location>
        <begin position="220"/>
        <end position="244"/>
    </location>
</feature>
<name>A0A4V3SHI2_9PEZI</name>
<feature type="compositionally biased region" description="Polar residues" evidence="2">
    <location>
        <begin position="58"/>
        <end position="74"/>
    </location>
</feature>
<dbReference type="EMBL" id="ML220182">
    <property type="protein sequence ID" value="TGZ76374.1"/>
    <property type="molecule type" value="Genomic_DNA"/>
</dbReference>
<gene>
    <name evidence="3" type="ORF">EX30DRAFT_312545</name>
</gene>
<sequence>MPIPQPQAAVISSGESNRSSGGSYAEAFPASRTDTPVSSENTAAQEPRPTKLYPQLQYHHQQFVQTPDSSSLSVNKPPYSRNSSSPASSDGQPVQMRHLDPMAAQRRASRPISSYSTLSVDNLRANGPRSPGRRAVSGAYDLRRSSFVDLTTPAHIQHVPIASNLDNSFLQSSVGENLSLLSIGKTLEMYRQTAKKSNNVEAQYELARFMIEIIHQLPQGEPRASDSSDGKSTPRNDGLPSRKDLVREARQLLERIQRHPNAQYLLGDGFFSGLFNKNVPDHDRAFPLFIAASKHGHAEAGFRAALCYEHGWGCKRDPKKAAMYYETSAVKRHPGAMTRLGIACLNGELGLVGKHREGTKWLKFATEEADVQYPSAPFVYGCLFETGFGEDIFEDPSYAAELFAQAAELGHPEANYRLGDAYEHGKLNCPRDAALSVHYYTTAAQKGHPAAMMALCAWYLVGAEPVLEKNEEEAYIWACKASEFGLPKAEYARGYFTEMGIGCRRDPLEANVWYVRAADHGDERAVARLKIINQAASGGNGNAKEKKKKKKVEQGLESEAGGAGAGAQAPKTLKKEREEGGEKGECAIM</sequence>
<feature type="region of interest" description="Disordered" evidence="2">
    <location>
        <begin position="1"/>
        <end position="137"/>
    </location>
</feature>
<accession>A0A4V3SHI2</accession>
<dbReference type="SUPFAM" id="SSF81901">
    <property type="entry name" value="HCP-like"/>
    <property type="match status" value="1"/>
</dbReference>